<dbReference type="EMBL" id="BK014909">
    <property type="protein sequence ID" value="DAD81885.1"/>
    <property type="molecule type" value="Genomic_DNA"/>
</dbReference>
<organism evidence="2">
    <name type="scientific">Siphoviridae sp. ctmHK1</name>
    <dbReference type="NCBI Taxonomy" id="2826452"/>
    <lineage>
        <taxon>Viruses</taxon>
        <taxon>Duplodnaviria</taxon>
        <taxon>Heunggongvirae</taxon>
        <taxon>Uroviricota</taxon>
        <taxon>Caudoviricetes</taxon>
    </lineage>
</organism>
<evidence type="ECO:0000256" key="1">
    <source>
        <dbReference type="SAM" id="MobiDB-lite"/>
    </source>
</evidence>
<evidence type="ECO:0000313" key="2">
    <source>
        <dbReference type="EMBL" id="DAD81885.1"/>
    </source>
</evidence>
<proteinExistence type="predicted"/>
<accession>A0A8S5MHQ4</accession>
<name>A0A8S5MHQ4_9CAUD</name>
<sequence>MAVERELIEAGIRWRWINDGTDRVTWNDAIALIATAGPDSALVRNAQKKDWEWNLTNQLLAHIADQQAMSAWGGKGQKPKPIPRPGVDDKKTETAGIQAEGLTKQEMDEWLGDDWPGVDGG</sequence>
<protein>
    <submittedName>
        <fullName evidence="2">Uncharacterized protein</fullName>
    </submittedName>
</protein>
<reference evidence="2" key="1">
    <citation type="journal article" date="2021" name="Proc. Natl. Acad. Sci. U.S.A.">
        <title>A Catalog of Tens of Thousands of Viruses from Human Metagenomes Reveals Hidden Associations with Chronic Diseases.</title>
        <authorList>
            <person name="Tisza M.J."/>
            <person name="Buck C.B."/>
        </authorList>
    </citation>
    <scope>NUCLEOTIDE SEQUENCE</scope>
    <source>
        <strain evidence="2">CtmHK1</strain>
    </source>
</reference>
<feature type="region of interest" description="Disordered" evidence="1">
    <location>
        <begin position="70"/>
        <end position="100"/>
    </location>
</feature>